<evidence type="ECO:0000256" key="1">
    <source>
        <dbReference type="SAM" id="MobiDB-lite"/>
    </source>
</evidence>
<proteinExistence type="predicted"/>
<keyword evidence="2" id="KW-0732">Signal</keyword>
<evidence type="ECO:0000313" key="3">
    <source>
        <dbReference type="EMBL" id="MDF3834149.1"/>
    </source>
</evidence>
<evidence type="ECO:0000256" key="2">
    <source>
        <dbReference type="SAM" id="SignalP"/>
    </source>
</evidence>
<reference evidence="3 4" key="1">
    <citation type="submission" date="2023-03" db="EMBL/GenBank/DDBJ databases">
        <title>Draft assemblies of triclosan tolerant bacteria isolated from returned activated sludge.</title>
        <authorList>
            <person name="Van Hamelsveld S."/>
        </authorList>
    </citation>
    <scope>NUCLEOTIDE SEQUENCE [LARGE SCALE GENOMIC DNA]</scope>
    <source>
        <strain evidence="3 4">GW210010_S58</strain>
    </source>
</reference>
<feature type="region of interest" description="Disordered" evidence="1">
    <location>
        <begin position="28"/>
        <end position="79"/>
    </location>
</feature>
<gene>
    <name evidence="3" type="ORF">P3W85_14455</name>
</gene>
<feature type="chain" id="PRO_5045997574" evidence="2">
    <location>
        <begin position="27"/>
        <end position="79"/>
    </location>
</feature>
<organism evidence="3 4">
    <name type="scientific">Cupriavidus basilensis</name>
    <dbReference type="NCBI Taxonomy" id="68895"/>
    <lineage>
        <taxon>Bacteria</taxon>
        <taxon>Pseudomonadati</taxon>
        <taxon>Pseudomonadota</taxon>
        <taxon>Betaproteobacteria</taxon>
        <taxon>Burkholderiales</taxon>
        <taxon>Burkholderiaceae</taxon>
        <taxon>Cupriavidus</taxon>
    </lineage>
</organism>
<keyword evidence="4" id="KW-1185">Reference proteome</keyword>
<sequence length="79" mass="7915">MRTLKKTALVALIVATLGGVAGIANAGVSSPRDPFTVGGHTMGTRDPFTDGGHAMGTRDPFTDGGNHAAGSRDTFSDGA</sequence>
<dbReference type="RefSeq" id="WP_276265288.1">
    <property type="nucleotide sequence ID" value="NZ_JARJLM010000255.1"/>
</dbReference>
<protein>
    <submittedName>
        <fullName evidence="3">Uncharacterized protein</fullName>
    </submittedName>
</protein>
<feature type="signal peptide" evidence="2">
    <location>
        <begin position="1"/>
        <end position="26"/>
    </location>
</feature>
<comment type="caution">
    <text evidence="3">The sequence shown here is derived from an EMBL/GenBank/DDBJ whole genome shotgun (WGS) entry which is preliminary data.</text>
</comment>
<dbReference type="Proteomes" id="UP001216674">
    <property type="component" value="Unassembled WGS sequence"/>
</dbReference>
<accession>A0ABT6ANF0</accession>
<name>A0ABT6ANF0_9BURK</name>
<evidence type="ECO:0000313" key="4">
    <source>
        <dbReference type="Proteomes" id="UP001216674"/>
    </source>
</evidence>
<dbReference type="EMBL" id="JARJLM010000255">
    <property type="protein sequence ID" value="MDF3834149.1"/>
    <property type="molecule type" value="Genomic_DNA"/>
</dbReference>